<protein>
    <submittedName>
        <fullName evidence="6">LytR family transcriptional regulator</fullName>
    </submittedName>
</protein>
<dbReference type="EMBL" id="PKOZ01000003">
    <property type="protein sequence ID" value="PQD95671.1"/>
    <property type="molecule type" value="Genomic_DNA"/>
</dbReference>
<comment type="similarity">
    <text evidence="1">Belongs to the LytR/CpsA/Psr (LCP) family.</text>
</comment>
<keyword evidence="3" id="KW-0735">Signal-anchor</keyword>
<dbReference type="OrthoDB" id="27330at2"/>
<dbReference type="Proteomes" id="UP000239663">
    <property type="component" value="Unassembled WGS sequence"/>
</dbReference>
<evidence type="ECO:0000256" key="3">
    <source>
        <dbReference type="ARBA" id="ARBA00022968"/>
    </source>
</evidence>
<reference evidence="6 7" key="1">
    <citation type="submission" date="2017-12" db="EMBL/GenBank/DDBJ databases">
        <title>Taxonomic description and draft genome of Pradoshia cofamensis Gen. nov., sp. nov., a thermotolerant bacillale isolated from anterior gut of earthworm Eisenia fetida.</title>
        <authorList>
            <person name="Saha T."/>
            <person name="Chakraborty R."/>
        </authorList>
    </citation>
    <scope>NUCLEOTIDE SEQUENCE [LARGE SCALE GENOMIC DNA]</scope>
    <source>
        <strain evidence="6 7">EAG3</strain>
    </source>
</reference>
<dbReference type="InterPro" id="IPR050922">
    <property type="entry name" value="LytR/CpsA/Psr_CW_biosynth"/>
</dbReference>
<organism evidence="6 7">
    <name type="scientific">Pradoshia eiseniae</name>
    <dbReference type="NCBI Taxonomy" id="2064768"/>
    <lineage>
        <taxon>Bacteria</taxon>
        <taxon>Bacillati</taxon>
        <taxon>Bacillota</taxon>
        <taxon>Bacilli</taxon>
        <taxon>Bacillales</taxon>
        <taxon>Bacillaceae</taxon>
        <taxon>Pradoshia</taxon>
    </lineage>
</organism>
<dbReference type="PANTHER" id="PTHR33392">
    <property type="entry name" value="POLYISOPRENYL-TEICHOIC ACID--PEPTIDOGLYCAN TEICHOIC ACID TRANSFERASE TAGU"/>
    <property type="match status" value="1"/>
</dbReference>
<evidence type="ECO:0000256" key="2">
    <source>
        <dbReference type="ARBA" id="ARBA00022692"/>
    </source>
</evidence>
<evidence type="ECO:0000259" key="5">
    <source>
        <dbReference type="Pfam" id="PF03816"/>
    </source>
</evidence>
<keyword evidence="4" id="KW-1133">Transmembrane helix</keyword>
<dbReference type="PANTHER" id="PTHR33392:SF6">
    <property type="entry name" value="POLYISOPRENYL-TEICHOIC ACID--PEPTIDOGLYCAN TEICHOIC ACID TRANSFERASE TAGU"/>
    <property type="match status" value="1"/>
</dbReference>
<proteinExistence type="inferred from homology"/>
<dbReference type="NCBIfam" id="TIGR00350">
    <property type="entry name" value="lytR_cpsA_psr"/>
    <property type="match status" value="1"/>
</dbReference>
<evidence type="ECO:0000256" key="1">
    <source>
        <dbReference type="ARBA" id="ARBA00006068"/>
    </source>
</evidence>
<dbReference type="GO" id="GO:0071555">
    <property type="term" value="P:cell wall organization"/>
    <property type="evidence" value="ECO:0007669"/>
    <property type="project" value="UniProtKB-KW"/>
</dbReference>
<feature type="domain" description="Cell envelope-related transcriptional attenuator" evidence="5">
    <location>
        <begin position="83"/>
        <end position="225"/>
    </location>
</feature>
<evidence type="ECO:0000313" key="7">
    <source>
        <dbReference type="Proteomes" id="UP000239663"/>
    </source>
</evidence>
<accession>A0A2S7N0Q4</accession>
<dbReference type="InterPro" id="IPR004474">
    <property type="entry name" value="LytR_CpsA_psr"/>
</dbReference>
<sequence>MKKRRRKRKKNWKRIIGVLMLLMIMAGCTYGVSFYQSITGAVDTMYEEKEQTDMREEEISLEELEPFSVLLLGVDERQGDTGRSDSIMVLAVNPEKESVEMVSIPRDTRTEIAGKGITSKINHAYAYGGVETATDTVEQFLDIPIDYFVQINMESFKGIVDALGGVTVMNYEEFTHGGTHFAEGEIKLNGKEALAFSRMRYEDARGDFGRQTRQREVLEAIIDKGASFSTLTKYRDILETLGDNIRTNLTFNQMLDIQKNYRSAAQAIEQIEMESTSEKIYDEQYGKELYFEIISDEEKLKVQEKLKEQLEL</sequence>
<evidence type="ECO:0000256" key="4">
    <source>
        <dbReference type="ARBA" id="ARBA00022989"/>
    </source>
</evidence>
<gene>
    <name evidence="6" type="ORF">CYL18_07195</name>
</gene>
<name>A0A2S7N0Q4_9BACI</name>
<comment type="caution">
    <text evidence="6">The sequence shown here is derived from an EMBL/GenBank/DDBJ whole genome shotgun (WGS) entry which is preliminary data.</text>
</comment>
<dbReference type="PROSITE" id="PS51257">
    <property type="entry name" value="PROKAR_LIPOPROTEIN"/>
    <property type="match status" value="1"/>
</dbReference>
<evidence type="ECO:0000313" key="6">
    <source>
        <dbReference type="EMBL" id="PQD95671.1"/>
    </source>
</evidence>
<dbReference type="Pfam" id="PF03816">
    <property type="entry name" value="LytR_cpsA_psr"/>
    <property type="match status" value="1"/>
</dbReference>
<dbReference type="AlphaFoldDB" id="A0A2S7N0Q4"/>
<dbReference type="Gene3D" id="3.40.630.190">
    <property type="entry name" value="LCP protein"/>
    <property type="match status" value="1"/>
</dbReference>
<dbReference type="RefSeq" id="WP_104848818.1">
    <property type="nucleotide sequence ID" value="NZ_PKOZ01000003.1"/>
</dbReference>
<keyword evidence="2" id="KW-0812">Transmembrane</keyword>
<keyword evidence="4" id="KW-0472">Membrane</keyword>
<keyword evidence="7" id="KW-1185">Reference proteome</keyword>